<accession>A0A4X2LQ92</accession>
<reference evidence="3" key="1">
    <citation type="submission" date="2018-12" db="EMBL/GenBank/DDBJ databases">
        <authorList>
            <person name="Yazar S."/>
        </authorList>
    </citation>
    <scope>NUCLEOTIDE SEQUENCE [LARGE SCALE GENOMIC DNA]</scope>
</reference>
<dbReference type="Proteomes" id="UP000314987">
    <property type="component" value="Unassembled WGS sequence"/>
</dbReference>
<sequence>MSRYGPRCSGAFRTVLSKAPRMLEVIGPEGEVFLEADLKISGRNCLERPDTTKEPKNIHYGKLQVLDPNDRPAPSYSASMETTSQDGPRCDSPGDTGQDIEVAENNEDSSQSPDDRLSETTEGDDEKQYNDEYVGENVAPLELMTEFLRAVMSRNYTVAKKLCQLILVYEPENPEAKEFSSLIEEKLLMEKSHAEEEEESDDSSDDSEEDSSDDNDQSEDSSDESEDI</sequence>
<feature type="compositionally biased region" description="Basic and acidic residues" evidence="1">
    <location>
        <begin position="41"/>
        <end position="57"/>
    </location>
</feature>
<feature type="region of interest" description="Disordered" evidence="1">
    <location>
        <begin position="41"/>
        <end position="132"/>
    </location>
</feature>
<feature type="compositionally biased region" description="Polar residues" evidence="1">
    <location>
        <begin position="76"/>
        <end position="86"/>
    </location>
</feature>
<evidence type="ECO:0008006" key="4">
    <source>
        <dbReference type="Google" id="ProtNLM"/>
    </source>
</evidence>
<dbReference type="GeneTree" id="ENSGT00390000017846"/>
<dbReference type="AlphaFoldDB" id="A0A4X2LQ92"/>
<organism evidence="2 3">
    <name type="scientific">Vombatus ursinus</name>
    <name type="common">Common wombat</name>
    <dbReference type="NCBI Taxonomy" id="29139"/>
    <lineage>
        <taxon>Eukaryota</taxon>
        <taxon>Metazoa</taxon>
        <taxon>Chordata</taxon>
        <taxon>Craniata</taxon>
        <taxon>Vertebrata</taxon>
        <taxon>Euteleostomi</taxon>
        <taxon>Mammalia</taxon>
        <taxon>Metatheria</taxon>
        <taxon>Diprotodontia</taxon>
        <taxon>Vombatidae</taxon>
        <taxon>Vombatus</taxon>
    </lineage>
</organism>
<dbReference type="Ensembl" id="ENSVURT00010029838.1">
    <property type="protein sequence ID" value="ENSVURP00010026198.1"/>
    <property type="gene ID" value="ENSVURG00010020063.1"/>
</dbReference>
<evidence type="ECO:0000256" key="1">
    <source>
        <dbReference type="SAM" id="MobiDB-lite"/>
    </source>
</evidence>
<evidence type="ECO:0000313" key="2">
    <source>
        <dbReference type="Ensembl" id="ENSVURP00010026198.1"/>
    </source>
</evidence>
<name>A0A4X2LQ92_VOMUR</name>
<evidence type="ECO:0000313" key="3">
    <source>
        <dbReference type="Proteomes" id="UP000314987"/>
    </source>
</evidence>
<dbReference type="InterPro" id="IPR026703">
    <property type="entry name" value="ERICH2"/>
</dbReference>
<protein>
    <recommendedName>
        <fullName evidence="4">Glutamate rich 2</fullName>
    </recommendedName>
</protein>
<feature type="region of interest" description="Disordered" evidence="1">
    <location>
        <begin position="187"/>
        <end position="228"/>
    </location>
</feature>
<dbReference type="STRING" id="29139.ENSVURP00010026198"/>
<feature type="compositionally biased region" description="Acidic residues" evidence="1">
    <location>
        <begin position="195"/>
        <end position="228"/>
    </location>
</feature>
<reference evidence="2" key="2">
    <citation type="submission" date="2025-08" db="UniProtKB">
        <authorList>
            <consortium name="Ensembl"/>
        </authorList>
    </citation>
    <scope>IDENTIFICATION</scope>
</reference>
<reference evidence="2" key="3">
    <citation type="submission" date="2025-09" db="UniProtKB">
        <authorList>
            <consortium name="Ensembl"/>
        </authorList>
    </citation>
    <scope>IDENTIFICATION</scope>
</reference>
<dbReference type="PANTHER" id="PTHR21520:SF2">
    <property type="entry name" value="GLUTAMATE-RICH PROTEIN 2"/>
    <property type="match status" value="1"/>
</dbReference>
<gene>
    <name evidence="2" type="primary">ERICH2</name>
</gene>
<keyword evidence="3" id="KW-1185">Reference proteome</keyword>
<dbReference type="PANTHER" id="PTHR21520">
    <property type="entry name" value="GLUTAMATE-RICH PROTEIN 2"/>
    <property type="match status" value="1"/>
</dbReference>
<dbReference type="OMA" id="YEPNNEI"/>
<proteinExistence type="predicted"/>